<dbReference type="Gene3D" id="1.10.10.10">
    <property type="entry name" value="Winged helix-like DNA-binding domain superfamily/Winged helix DNA-binding domain"/>
    <property type="match status" value="1"/>
</dbReference>
<evidence type="ECO:0000256" key="9">
    <source>
        <dbReference type="SAM" id="SignalP"/>
    </source>
</evidence>
<feature type="binding site" evidence="7">
    <location>
        <position position="88"/>
    </location>
    <ligand>
        <name>Zn(2+)</name>
        <dbReference type="ChEBI" id="CHEBI:29105"/>
    </ligand>
</feature>
<keyword evidence="2" id="KW-0678">Repressor</keyword>
<sequence>MTRSRSAVLLVLQSAPAPLTAAEVGKITGASMDPATVYRTLHYLEEHGYAASFVLHCEAHGTERYWTALVSESGEALPHHHWFHCEQCHCFLDMGNCRLEPLLTGLEREYEVVVTGHTLHLSGLCPGCKAARSC</sequence>
<comment type="cofactor">
    <cofactor evidence="7">
        <name>Zn(2+)</name>
        <dbReference type="ChEBI" id="CHEBI:29105"/>
    </cofactor>
    <text evidence="7">Binds 1 zinc ion per subunit.</text>
</comment>
<evidence type="ECO:0000256" key="8">
    <source>
        <dbReference type="PIRSR" id="PIRSR602481-2"/>
    </source>
</evidence>
<feature type="binding site" evidence="8">
    <location>
        <position position="117"/>
    </location>
    <ligand>
        <name>Fe cation</name>
        <dbReference type="ChEBI" id="CHEBI:24875"/>
    </ligand>
</feature>
<feature type="binding site" evidence="8">
    <location>
        <position position="79"/>
    </location>
    <ligand>
        <name>Fe cation</name>
        <dbReference type="ChEBI" id="CHEBI:24875"/>
    </ligand>
</feature>
<dbReference type="Proteomes" id="UP001198163">
    <property type="component" value="Unassembled WGS sequence"/>
</dbReference>
<accession>A0AAE3EH68</accession>
<keyword evidence="3 7" id="KW-0862">Zinc</keyword>
<dbReference type="GO" id="GO:0000976">
    <property type="term" value="F:transcription cis-regulatory region binding"/>
    <property type="evidence" value="ECO:0007669"/>
    <property type="project" value="TreeGrafter"/>
</dbReference>
<comment type="caution">
    <text evidence="10">The sequence shown here is derived from an EMBL/GenBank/DDBJ whole genome shotgun (WGS) entry which is preliminary data.</text>
</comment>
<keyword evidence="9" id="KW-0732">Signal</keyword>
<evidence type="ECO:0000256" key="7">
    <source>
        <dbReference type="PIRSR" id="PIRSR602481-1"/>
    </source>
</evidence>
<dbReference type="EMBL" id="JAINWA010000001">
    <property type="protein sequence ID" value="MCD1653778.1"/>
    <property type="molecule type" value="Genomic_DNA"/>
</dbReference>
<organism evidence="10 11">
    <name type="scientific">Teretinema zuelzerae</name>
    <dbReference type="NCBI Taxonomy" id="156"/>
    <lineage>
        <taxon>Bacteria</taxon>
        <taxon>Pseudomonadati</taxon>
        <taxon>Spirochaetota</taxon>
        <taxon>Spirochaetia</taxon>
        <taxon>Spirochaetales</taxon>
        <taxon>Treponemataceae</taxon>
        <taxon>Teretinema</taxon>
    </lineage>
</organism>
<dbReference type="Pfam" id="PF01475">
    <property type="entry name" value="FUR"/>
    <property type="match status" value="1"/>
</dbReference>
<feature type="chain" id="PRO_5042097266" evidence="9">
    <location>
        <begin position="22"/>
        <end position="134"/>
    </location>
</feature>
<dbReference type="InterPro" id="IPR036388">
    <property type="entry name" value="WH-like_DNA-bd_sf"/>
</dbReference>
<keyword evidence="4" id="KW-0805">Transcription regulation</keyword>
<keyword evidence="5" id="KW-0238">DNA-binding</keyword>
<dbReference type="GO" id="GO:0003700">
    <property type="term" value="F:DNA-binding transcription factor activity"/>
    <property type="evidence" value="ECO:0007669"/>
    <property type="project" value="InterPro"/>
</dbReference>
<keyword evidence="6" id="KW-0804">Transcription</keyword>
<feature type="binding site" evidence="7">
    <location>
        <position position="85"/>
    </location>
    <ligand>
        <name>Zn(2+)</name>
        <dbReference type="ChEBI" id="CHEBI:29105"/>
    </ligand>
</feature>
<feature type="signal peptide" evidence="9">
    <location>
        <begin position="1"/>
        <end position="21"/>
    </location>
</feature>
<comment type="similarity">
    <text evidence="1">Belongs to the Fur family.</text>
</comment>
<gene>
    <name evidence="10" type="ORF">K7J14_03575</name>
</gene>
<dbReference type="InterPro" id="IPR002481">
    <property type="entry name" value="FUR"/>
</dbReference>
<name>A0AAE3EH68_9SPIR</name>
<dbReference type="InterPro" id="IPR036390">
    <property type="entry name" value="WH_DNA-bd_sf"/>
</dbReference>
<feature type="binding site" evidence="8">
    <location>
        <position position="100"/>
    </location>
    <ligand>
        <name>Fe cation</name>
        <dbReference type="ChEBI" id="CHEBI:24875"/>
    </ligand>
</feature>
<reference evidence="10" key="1">
    <citation type="submission" date="2021-08" db="EMBL/GenBank/DDBJ databases">
        <title>Comparative analyses of Brucepasteria parasyntrophica and Teretinema zuelzerae.</title>
        <authorList>
            <person name="Song Y."/>
            <person name="Brune A."/>
        </authorList>
    </citation>
    <scope>NUCLEOTIDE SEQUENCE</scope>
    <source>
        <strain evidence="10">DSM 1903</strain>
    </source>
</reference>
<evidence type="ECO:0000256" key="3">
    <source>
        <dbReference type="ARBA" id="ARBA00022833"/>
    </source>
</evidence>
<evidence type="ECO:0000313" key="11">
    <source>
        <dbReference type="Proteomes" id="UP001198163"/>
    </source>
</evidence>
<evidence type="ECO:0000256" key="5">
    <source>
        <dbReference type="ARBA" id="ARBA00023125"/>
    </source>
</evidence>
<proteinExistence type="inferred from homology"/>
<dbReference type="GO" id="GO:0008270">
    <property type="term" value="F:zinc ion binding"/>
    <property type="evidence" value="ECO:0007669"/>
    <property type="project" value="TreeGrafter"/>
</dbReference>
<keyword evidence="8" id="KW-0408">Iron</keyword>
<evidence type="ECO:0000256" key="1">
    <source>
        <dbReference type="ARBA" id="ARBA00007957"/>
    </source>
</evidence>
<dbReference type="RefSeq" id="WP_230753203.1">
    <property type="nucleotide sequence ID" value="NZ_JAINWA010000001.1"/>
</dbReference>
<dbReference type="GO" id="GO:1900376">
    <property type="term" value="P:regulation of secondary metabolite biosynthetic process"/>
    <property type="evidence" value="ECO:0007669"/>
    <property type="project" value="TreeGrafter"/>
</dbReference>
<dbReference type="InterPro" id="IPR043135">
    <property type="entry name" value="Fur_C"/>
</dbReference>
<protein>
    <submittedName>
        <fullName evidence="10">Transcriptional repressor</fullName>
    </submittedName>
</protein>
<keyword evidence="7" id="KW-0479">Metal-binding</keyword>
<feature type="binding site" evidence="7">
    <location>
        <position position="128"/>
    </location>
    <ligand>
        <name>Zn(2+)</name>
        <dbReference type="ChEBI" id="CHEBI:29105"/>
    </ligand>
</feature>
<keyword evidence="11" id="KW-1185">Reference proteome</keyword>
<evidence type="ECO:0000256" key="4">
    <source>
        <dbReference type="ARBA" id="ARBA00023015"/>
    </source>
</evidence>
<comment type="cofactor">
    <cofactor evidence="8">
        <name>Mn(2+)</name>
        <dbReference type="ChEBI" id="CHEBI:29035"/>
    </cofactor>
    <cofactor evidence="8">
        <name>Fe(2+)</name>
        <dbReference type="ChEBI" id="CHEBI:29033"/>
    </cofactor>
    <text evidence="8">Binds 1 Mn(2+) or Fe(2+) ion per subunit.</text>
</comment>
<evidence type="ECO:0000256" key="6">
    <source>
        <dbReference type="ARBA" id="ARBA00023163"/>
    </source>
</evidence>
<dbReference type="AlphaFoldDB" id="A0AAE3EH68"/>
<dbReference type="GO" id="GO:0045892">
    <property type="term" value="P:negative regulation of DNA-templated transcription"/>
    <property type="evidence" value="ECO:0007669"/>
    <property type="project" value="TreeGrafter"/>
</dbReference>
<dbReference type="PANTHER" id="PTHR33202">
    <property type="entry name" value="ZINC UPTAKE REGULATION PROTEIN"/>
    <property type="match status" value="1"/>
</dbReference>
<feature type="binding site" evidence="7">
    <location>
        <position position="125"/>
    </location>
    <ligand>
        <name>Zn(2+)</name>
        <dbReference type="ChEBI" id="CHEBI:29105"/>
    </ligand>
</feature>
<evidence type="ECO:0000256" key="2">
    <source>
        <dbReference type="ARBA" id="ARBA00022491"/>
    </source>
</evidence>
<dbReference type="Gene3D" id="3.30.1490.190">
    <property type="match status" value="1"/>
</dbReference>
<dbReference type="SUPFAM" id="SSF46785">
    <property type="entry name" value="Winged helix' DNA-binding domain"/>
    <property type="match status" value="1"/>
</dbReference>
<evidence type="ECO:0000313" key="10">
    <source>
        <dbReference type="EMBL" id="MCD1653778.1"/>
    </source>
</evidence>
<dbReference type="PANTHER" id="PTHR33202:SF7">
    <property type="entry name" value="FERRIC UPTAKE REGULATION PROTEIN"/>
    <property type="match status" value="1"/>
</dbReference>